<reference evidence="2 3" key="1">
    <citation type="submission" date="2019-02" db="EMBL/GenBank/DDBJ databases">
        <title>Genomic Encyclopedia of Type Strains, Phase IV (KMG-IV): sequencing the most valuable type-strain genomes for metagenomic binning, comparative biology and taxonomic classification.</title>
        <authorList>
            <person name="Goeker M."/>
        </authorList>
    </citation>
    <scope>NUCLEOTIDE SEQUENCE [LARGE SCALE GENOMIC DNA]</scope>
    <source>
        <strain evidence="2 3">DSM 45622</strain>
    </source>
</reference>
<dbReference type="InterPro" id="IPR013321">
    <property type="entry name" value="Arc_rbn_hlx_hlx"/>
</dbReference>
<feature type="compositionally biased region" description="Low complexity" evidence="1">
    <location>
        <begin position="11"/>
        <end position="29"/>
    </location>
</feature>
<dbReference type="Proteomes" id="UP000293638">
    <property type="component" value="Unassembled WGS sequence"/>
</dbReference>
<evidence type="ECO:0000256" key="1">
    <source>
        <dbReference type="SAM" id="MobiDB-lite"/>
    </source>
</evidence>
<dbReference type="AlphaFoldDB" id="A0A4Q7NQ73"/>
<dbReference type="GO" id="GO:0006355">
    <property type="term" value="P:regulation of DNA-templated transcription"/>
    <property type="evidence" value="ECO:0007669"/>
    <property type="project" value="InterPro"/>
</dbReference>
<dbReference type="OrthoDB" id="9975812at2"/>
<keyword evidence="3" id="KW-1185">Reference proteome</keyword>
<organism evidence="2 3">
    <name type="scientific">Motilibacter rhizosphaerae</name>
    <dbReference type="NCBI Taxonomy" id="598652"/>
    <lineage>
        <taxon>Bacteria</taxon>
        <taxon>Bacillati</taxon>
        <taxon>Actinomycetota</taxon>
        <taxon>Actinomycetes</taxon>
        <taxon>Motilibacterales</taxon>
        <taxon>Motilibacteraceae</taxon>
        <taxon>Motilibacter</taxon>
    </lineage>
</organism>
<dbReference type="EMBL" id="SGXD01000003">
    <property type="protein sequence ID" value="RZS87484.1"/>
    <property type="molecule type" value="Genomic_DNA"/>
</dbReference>
<dbReference type="Gene3D" id="1.10.1220.10">
    <property type="entry name" value="Met repressor-like"/>
    <property type="match status" value="1"/>
</dbReference>
<evidence type="ECO:0000313" key="2">
    <source>
        <dbReference type="EMBL" id="RZS87484.1"/>
    </source>
</evidence>
<gene>
    <name evidence="2" type="ORF">EV189_2915</name>
</gene>
<evidence type="ECO:0000313" key="3">
    <source>
        <dbReference type="Proteomes" id="UP000293638"/>
    </source>
</evidence>
<name>A0A4Q7NQ73_9ACTN</name>
<dbReference type="RefSeq" id="WP_130493599.1">
    <property type="nucleotide sequence ID" value="NZ_SGXD01000003.1"/>
</dbReference>
<dbReference type="InterPro" id="IPR010985">
    <property type="entry name" value="Ribbon_hlx_hlx"/>
</dbReference>
<sequence length="99" mass="10962">MSSSPDPLAPRPALRPGARGGTARPAPVRLTSFHAQLQELRPGEQAGGARREARKKDEIVTVKVEMPKSMRKQLRMRAEEAGYSAEDAVYHLVRSWLQA</sequence>
<dbReference type="SUPFAM" id="SSF47598">
    <property type="entry name" value="Ribbon-helix-helix"/>
    <property type="match status" value="1"/>
</dbReference>
<accession>A0A4Q7NQ73</accession>
<protein>
    <submittedName>
        <fullName evidence="2">Uncharacterized protein</fullName>
    </submittedName>
</protein>
<proteinExistence type="predicted"/>
<comment type="caution">
    <text evidence="2">The sequence shown here is derived from an EMBL/GenBank/DDBJ whole genome shotgun (WGS) entry which is preliminary data.</text>
</comment>
<feature type="region of interest" description="Disordered" evidence="1">
    <location>
        <begin position="1"/>
        <end position="55"/>
    </location>
</feature>